<evidence type="ECO:0000256" key="1">
    <source>
        <dbReference type="SAM" id="Phobius"/>
    </source>
</evidence>
<name>A0A2K3NTM8_TRIPR</name>
<organism evidence="2 3">
    <name type="scientific">Trifolium pratense</name>
    <name type="common">Red clover</name>
    <dbReference type="NCBI Taxonomy" id="57577"/>
    <lineage>
        <taxon>Eukaryota</taxon>
        <taxon>Viridiplantae</taxon>
        <taxon>Streptophyta</taxon>
        <taxon>Embryophyta</taxon>
        <taxon>Tracheophyta</taxon>
        <taxon>Spermatophyta</taxon>
        <taxon>Magnoliopsida</taxon>
        <taxon>eudicotyledons</taxon>
        <taxon>Gunneridae</taxon>
        <taxon>Pentapetalae</taxon>
        <taxon>rosids</taxon>
        <taxon>fabids</taxon>
        <taxon>Fabales</taxon>
        <taxon>Fabaceae</taxon>
        <taxon>Papilionoideae</taxon>
        <taxon>50 kb inversion clade</taxon>
        <taxon>NPAAA clade</taxon>
        <taxon>Hologalegina</taxon>
        <taxon>IRL clade</taxon>
        <taxon>Trifolieae</taxon>
        <taxon>Trifolium</taxon>
    </lineage>
</organism>
<keyword evidence="1" id="KW-1133">Transmembrane helix</keyword>
<dbReference type="Proteomes" id="UP000236291">
    <property type="component" value="Unassembled WGS sequence"/>
</dbReference>
<dbReference type="PANTHER" id="PTHR33116:SF78">
    <property type="entry name" value="OS12G0587133 PROTEIN"/>
    <property type="match status" value="1"/>
</dbReference>
<evidence type="ECO:0000313" key="3">
    <source>
        <dbReference type="Proteomes" id="UP000236291"/>
    </source>
</evidence>
<reference evidence="2 3" key="1">
    <citation type="journal article" date="2014" name="Am. J. Bot.">
        <title>Genome assembly and annotation for red clover (Trifolium pratense; Fabaceae).</title>
        <authorList>
            <person name="Istvanek J."/>
            <person name="Jaros M."/>
            <person name="Krenek A."/>
            <person name="Repkova J."/>
        </authorList>
    </citation>
    <scope>NUCLEOTIDE SEQUENCE [LARGE SCALE GENOMIC DNA]</scope>
    <source>
        <strain evidence="3">cv. Tatra</strain>
        <tissue evidence="2">Young leaves</tissue>
    </source>
</reference>
<comment type="caution">
    <text evidence="2">The sequence shown here is derived from an EMBL/GenBank/DDBJ whole genome shotgun (WGS) entry which is preliminary data.</text>
</comment>
<keyword evidence="1" id="KW-0472">Membrane</keyword>
<sequence>MGVNVSNDFMRLASTFLNCTVGVLPFKYLGLLVGANSGCDATWEPLLVFLRKRLGLWGNKYVSLGGRIILLNFVLNAIPIFYLSFLKIPVQVWKQVRRIQREFLWGGRSGRKKISWIKWDIVCLPKKKGGLGVRDIRMVNISLLAKWRLRLLHDEQAVWKEVLKSKYVVGVVGKTELGEEYKPWFASLWWRDICSIGSNLNHNWFDQSVVKKLGNGMCTSFWKDTWVGDRPLCDRFPRLFSISTKKDALVANVRNPNSSIERWRMLWRQRFFEWETCLFNELMKLINTATLLDEEDRWGWVPEGGQVFTKGVDYDWERGGLEPLEMPKLCLVQQWEGDCRGTGGKNQGFVLEVVVESIKGCSLSATNGVWNLGFAYCVN</sequence>
<keyword evidence="1" id="KW-0812">Transmembrane</keyword>
<proteinExistence type="predicted"/>
<feature type="transmembrane region" description="Helical" evidence="1">
    <location>
        <begin position="61"/>
        <end position="85"/>
    </location>
</feature>
<dbReference type="STRING" id="57577.A0A2K3NTM8"/>
<gene>
    <name evidence="2" type="ORF">L195_g002859</name>
</gene>
<evidence type="ECO:0000313" key="2">
    <source>
        <dbReference type="EMBL" id="PNY06394.1"/>
    </source>
</evidence>
<dbReference type="AlphaFoldDB" id="A0A2K3NTM8"/>
<dbReference type="ExpressionAtlas" id="A0A2K3NTM8">
    <property type="expression patterns" value="baseline"/>
</dbReference>
<reference evidence="2 3" key="2">
    <citation type="journal article" date="2017" name="Front. Plant Sci.">
        <title>Gene Classification and Mining of Molecular Markers Useful in Red Clover (Trifolium pratense) Breeding.</title>
        <authorList>
            <person name="Istvanek J."/>
            <person name="Dluhosova J."/>
            <person name="Dluhos P."/>
            <person name="Patkova L."/>
            <person name="Nedelnik J."/>
            <person name="Repkova J."/>
        </authorList>
    </citation>
    <scope>NUCLEOTIDE SEQUENCE [LARGE SCALE GENOMIC DNA]</scope>
    <source>
        <strain evidence="3">cv. Tatra</strain>
        <tissue evidence="2">Young leaves</tissue>
    </source>
</reference>
<protein>
    <submittedName>
        <fullName evidence="2">Ribonuclease H</fullName>
    </submittedName>
</protein>
<dbReference type="PANTHER" id="PTHR33116">
    <property type="entry name" value="REVERSE TRANSCRIPTASE ZINC-BINDING DOMAIN-CONTAINING PROTEIN-RELATED-RELATED"/>
    <property type="match status" value="1"/>
</dbReference>
<accession>A0A2K3NTM8</accession>
<dbReference type="EMBL" id="ASHM01001287">
    <property type="protein sequence ID" value="PNY06394.1"/>
    <property type="molecule type" value="Genomic_DNA"/>
</dbReference>